<proteinExistence type="predicted"/>
<keyword evidence="3" id="KW-1185">Reference proteome</keyword>
<dbReference type="GO" id="GO:0016787">
    <property type="term" value="F:hydrolase activity"/>
    <property type="evidence" value="ECO:0007669"/>
    <property type="project" value="UniProtKB-KW"/>
</dbReference>
<evidence type="ECO:0000313" key="3">
    <source>
        <dbReference type="Proteomes" id="UP000252357"/>
    </source>
</evidence>
<gene>
    <name evidence="2" type="ORF">DU000_02820</name>
</gene>
<evidence type="ECO:0000259" key="1">
    <source>
        <dbReference type="Pfam" id="PF12697"/>
    </source>
</evidence>
<dbReference type="InterPro" id="IPR029058">
    <property type="entry name" value="AB_hydrolase_fold"/>
</dbReference>
<dbReference type="OrthoDB" id="8543939at2"/>
<reference evidence="2 3" key="1">
    <citation type="journal article" date="2018" name="Int. J. Syst. Evol. Microbiol.">
        <title>Parvibium lacunae gen. nov., sp. nov., a new member of the family Alcaligenaceae isolated from a freshwater pond.</title>
        <authorList>
            <person name="Chen W.M."/>
            <person name="Xie P.B."/>
            <person name="Hsu M.Y."/>
            <person name="Sheu S.Y."/>
        </authorList>
    </citation>
    <scope>NUCLEOTIDE SEQUENCE [LARGE SCALE GENOMIC DNA]</scope>
    <source>
        <strain evidence="2 3">KMB9</strain>
    </source>
</reference>
<dbReference type="SUPFAM" id="SSF53474">
    <property type="entry name" value="alpha/beta-Hydrolases"/>
    <property type="match status" value="1"/>
</dbReference>
<dbReference type="Proteomes" id="UP000252357">
    <property type="component" value="Unassembled WGS sequence"/>
</dbReference>
<organism evidence="2 3">
    <name type="scientific">Parvibium lacunae</name>
    <dbReference type="NCBI Taxonomy" id="1888893"/>
    <lineage>
        <taxon>Bacteria</taxon>
        <taxon>Pseudomonadati</taxon>
        <taxon>Pseudomonadota</taxon>
        <taxon>Betaproteobacteria</taxon>
        <taxon>Burkholderiales</taxon>
        <taxon>Alcaligenaceae</taxon>
        <taxon>Parvibium</taxon>
    </lineage>
</organism>
<accession>A0A368L7I3</accession>
<dbReference type="InterPro" id="IPR000073">
    <property type="entry name" value="AB_hydrolase_1"/>
</dbReference>
<dbReference type="PANTHER" id="PTHR43194:SF2">
    <property type="entry name" value="PEROXISOMAL MEMBRANE PROTEIN LPX1"/>
    <property type="match status" value="1"/>
</dbReference>
<dbReference type="PRINTS" id="PR00111">
    <property type="entry name" value="ABHYDROLASE"/>
</dbReference>
<dbReference type="InterPro" id="IPR050228">
    <property type="entry name" value="Carboxylesterase_BioH"/>
</dbReference>
<feature type="domain" description="AB hydrolase-1" evidence="1">
    <location>
        <begin position="39"/>
        <end position="287"/>
    </location>
</feature>
<dbReference type="Gene3D" id="3.40.50.1820">
    <property type="entry name" value="alpha/beta hydrolase"/>
    <property type="match status" value="1"/>
</dbReference>
<sequence>MRVSNTNRPRQKSVQVLCPAGLHRMAYVEWGDPLNPQLLICVHGLTRTGRDFDTLASQLCQEYRLICPDVMGRGQSDWLRDANYYEVPQYVADMVTLIAAVSAPYEEAGVTPTIDWLGTSMGGLIGMGLAATPNNPIRKLVLNDVGPVINGQALQRIAEYVGQLISFASLAEAQAYIRAISAPFGPHTEAQWQILTEHVVIERDGRWLLHYDPAIAIPFRETAAANPSGHDLTLWPIYDAISCPTLAIRGELSDLLPLAVHAEMAQRGPRATLATIPGVGHAPTLMQAEQIDIVAAFLADPQ</sequence>
<dbReference type="EMBL" id="QPGB01000001">
    <property type="protein sequence ID" value="RCS59658.1"/>
    <property type="molecule type" value="Genomic_DNA"/>
</dbReference>
<dbReference type="AlphaFoldDB" id="A0A368L7I3"/>
<protein>
    <submittedName>
        <fullName evidence="2">Alpha/beta hydrolase</fullName>
    </submittedName>
</protein>
<dbReference type="PANTHER" id="PTHR43194">
    <property type="entry name" value="HYDROLASE ALPHA/BETA FOLD FAMILY"/>
    <property type="match status" value="1"/>
</dbReference>
<name>A0A368L7I3_9BURK</name>
<dbReference type="Pfam" id="PF12697">
    <property type="entry name" value="Abhydrolase_6"/>
    <property type="match status" value="1"/>
</dbReference>
<comment type="caution">
    <text evidence="2">The sequence shown here is derived from an EMBL/GenBank/DDBJ whole genome shotgun (WGS) entry which is preliminary data.</text>
</comment>
<evidence type="ECO:0000313" key="2">
    <source>
        <dbReference type="EMBL" id="RCS59658.1"/>
    </source>
</evidence>
<dbReference type="RefSeq" id="WP_114401807.1">
    <property type="nucleotide sequence ID" value="NZ_QPGB01000001.1"/>
</dbReference>
<keyword evidence="2" id="KW-0378">Hydrolase</keyword>